<accession>A0A0F0CU11</accession>
<evidence type="ECO:0000259" key="3">
    <source>
        <dbReference type="Pfam" id="PF22521"/>
    </source>
</evidence>
<dbReference type="InterPro" id="IPR051060">
    <property type="entry name" value="Carbamoyltrans_HypF-like"/>
</dbReference>
<gene>
    <name evidence="4" type="ORF">OMAG_001105</name>
</gene>
<dbReference type="InterPro" id="IPR055128">
    <property type="entry name" value="HypF_C_2"/>
</dbReference>
<dbReference type="Gene3D" id="1.10.357.160">
    <property type="match status" value="1"/>
</dbReference>
<dbReference type="InterPro" id="IPR041440">
    <property type="entry name" value="HypF_C"/>
</dbReference>
<dbReference type="EMBL" id="JYNY01000227">
    <property type="protein sequence ID" value="KJJ85031.1"/>
    <property type="molecule type" value="Genomic_DNA"/>
</dbReference>
<keyword evidence="5" id="KW-1185">Reference proteome</keyword>
<dbReference type="SUPFAM" id="SSF53067">
    <property type="entry name" value="Actin-like ATPase domain"/>
    <property type="match status" value="1"/>
</dbReference>
<evidence type="ECO:0000256" key="1">
    <source>
        <dbReference type="ARBA" id="ARBA00008097"/>
    </source>
</evidence>
<name>A0A0F0CU11_9BACT</name>
<dbReference type="Pfam" id="PF17788">
    <property type="entry name" value="HypF_C"/>
    <property type="match status" value="1"/>
</dbReference>
<dbReference type="GO" id="GO:0016743">
    <property type="term" value="F:carboxyl- or carbamoyltransferase activity"/>
    <property type="evidence" value="ECO:0007669"/>
    <property type="project" value="TreeGrafter"/>
</dbReference>
<evidence type="ECO:0000259" key="2">
    <source>
        <dbReference type="Pfam" id="PF17788"/>
    </source>
</evidence>
<feature type="domain" description="HypF Kae1-like" evidence="2">
    <location>
        <begin position="3"/>
        <end position="100"/>
    </location>
</feature>
<organism evidence="4 5">
    <name type="scientific">Candidatus Omnitrophus magneticus</name>
    <dbReference type="NCBI Taxonomy" id="1609969"/>
    <lineage>
        <taxon>Bacteria</taxon>
        <taxon>Pseudomonadati</taxon>
        <taxon>Candidatus Omnitrophota</taxon>
        <taxon>Candidatus Omnitrophus</taxon>
    </lineage>
</organism>
<comment type="caution">
    <text evidence="4">The sequence shown here is derived from an EMBL/GenBank/DDBJ whole genome shotgun (WGS) entry which is preliminary data.</text>
</comment>
<dbReference type="GO" id="GO:0051604">
    <property type="term" value="P:protein maturation"/>
    <property type="evidence" value="ECO:0007669"/>
    <property type="project" value="TreeGrafter"/>
</dbReference>
<evidence type="ECO:0000313" key="5">
    <source>
        <dbReference type="Proteomes" id="UP000033428"/>
    </source>
</evidence>
<evidence type="ECO:0000313" key="4">
    <source>
        <dbReference type="EMBL" id="KJJ85031.1"/>
    </source>
</evidence>
<dbReference type="InterPro" id="IPR043129">
    <property type="entry name" value="ATPase_NBD"/>
</dbReference>
<dbReference type="Gene3D" id="3.30.420.360">
    <property type="match status" value="1"/>
</dbReference>
<feature type="domain" description="Carbamoyltransferase Kae1-like" evidence="3">
    <location>
        <begin position="109"/>
        <end position="351"/>
    </location>
</feature>
<protein>
    <submittedName>
        <fullName evidence="4">[NiFe] hydrogenase maturation protein HypF</fullName>
    </submittedName>
</protein>
<dbReference type="Gene3D" id="3.30.420.560">
    <property type="match status" value="1"/>
</dbReference>
<dbReference type="AlphaFoldDB" id="A0A0F0CU11"/>
<dbReference type="GO" id="GO:0008270">
    <property type="term" value="F:zinc ion binding"/>
    <property type="evidence" value="ECO:0007669"/>
    <property type="project" value="TreeGrafter"/>
</dbReference>
<dbReference type="Proteomes" id="UP000033428">
    <property type="component" value="Unassembled WGS sequence"/>
</dbReference>
<sequence length="361" mass="39854">MSKILALGAENKTRFAVKDGEKIFLSDVYSDLSIVSVLESYEKDIRTYLAETGMKPEIIACDAHPAYHSRWIAENLSREYASEVLFVQHHEAHILSCMADNNITGDVLGVAFDGAGYGNDGAIWGGEFLLQNGAALKRLNHFSYVEQPGGDIASREIWRMAVSYLNQAYSGKLEKICSAVLNGIGKEKICAILDMISKKINVPLTSSVGRLFDAVSCLVLGRIKSDFEAECAILLEKSIVQGVNDYYGYEISGGSICVSKMIREIIRDMEEKISAGIVSAKFHNTIGEIIFDIARRTNKEFGITKVLVSGGCFQNKYLMEYVEKKFSSEGSLKLYKHNKYSPSDLGIAIGQIVYAERVSGE</sequence>
<dbReference type="Pfam" id="PF22521">
    <property type="entry name" value="HypF_C_2"/>
    <property type="match status" value="1"/>
</dbReference>
<proteinExistence type="inferred from homology"/>
<dbReference type="PANTHER" id="PTHR42959:SF1">
    <property type="entry name" value="CARBAMOYLTRANSFERASE HYPF"/>
    <property type="match status" value="1"/>
</dbReference>
<dbReference type="PATRIC" id="fig|1609969.3.peg.1185"/>
<reference evidence="4 5" key="1">
    <citation type="submission" date="2015-02" db="EMBL/GenBank/DDBJ databases">
        <title>Single-cell genomics of uncultivated deep-branching MTB reveals a conserved set of magnetosome genes.</title>
        <authorList>
            <person name="Kolinko S."/>
            <person name="Richter M."/>
            <person name="Glockner F.O."/>
            <person name="Brachmann A."/>
            <person name="Schuler D."/>
        </authorList>
    </citation>
    <scope>NUCLEOTIDE SEQUENCE [LARGE SCALE GENOMIC DNA]</scope>
    <source>
        <strain evidence="4">SKK-01</strain>
    </source>
</reference>
<dbReference type="PANTHER" id="PTHR42959">
    <property type="entry name" value="CARBAMOYLTRANSFERASE"/>
    <property type="match status" value="1"/>
</dbReference>
<comment type="similarity">
    <text evidence="1">Belongs to the carbamoyltransferase HypF family.</text>
</comment>